<keyword evidence="2" id="KW-1185">Reference proteome</keyword>
<evidence type="ECO:0000313" key="1">
    <source>
        <dbReference type="EMBL" id="KIJ95980.1"/>
    </source>
</evidence>
<dbReference type="Gene3D" id="3.40.50.1820">
    <property type="entry name" value="alpha/beta hydrolase"/>
    <property type="match status" value="1"/>
</dbReference>
<dbReference type="SUPFAM" id="SSF53474">
    <property type="entry name" value="alpha/beta-Hydrolases"/>
    <property type="match status" value="1"/>
</dbReference>
<sequence>MFSRFFEDLRHPYATNTPQKDTSRCDGFEVSKSLLRNFLCGIRYRYKASHVNGGVQRLMLKDTLNSRLDVPTFTLAWTYKLLGLSGSWVAVEKVLREEAGVPKSDILTVQIPPLASIEERTKSAISAISAKFSGKSVHLIAHSMGGLNARDIAARSESGTNELKFKVLTVTTFGTPHYGIKALDSSAFVGAVVKIFGTIAPALIDMKPDVVAQFNKDTKVNSKVKYFTWAGSCTIGTVLFAPVWPFTIVHGATDCVINVSSAKWDPGCCTQLGVIQGADHFTLLSKKTTQYTIPHLKAAENGERAPVMEIENTLASAVATRLKGDIHTLTAPGRAFFALFG</sequence>
<accession>A0A0C9WUN5</accession>
<dbReference type="EMBL" id="KN838736">
    <property type="protein sequence ID" value="KIJ95980.1"/>
    <property type="molecule type" value="Genomic_DNA"/>
</dbReference>
<organism evidence="1 2">
    <name type="scientific">Laccaria amethystina LaAM-08-1</name>
    <dbReference type="NCBI Taxonomy" id="1095629"/>
    <lineage>
        <taxon>Eukaryota</taxon>
        <taxon>Fungi</taxon>
        <taxon>Dikarya</taxon>
        <taxon>Basidiomycota</taxon>
        <taxon>Agaricomycotina</taxon>
        <taxon>Agaricomycetes</taxon>
        <taxon>Agaricomycetidae</taxon>
        <taxon>Agaricales</taxon>
        <taxon>Agaricineae</taxon>
        <taxon>Hydnangiaceae</taxon>
        <taxon>Laccaria</taxon>
    </lineage>
</organism>
<dbReference type="AlphaFoldDB" id="A0A0C9WUN5"/>
<gene>
    <name evidence="1" type="ORF">K443DRAFT_682634</name>
</gene>
<dbReference type="Proteomes" id="UP000054477">
    <property type="component" value="Unassembled WGS sequence"/>
</dbReference>
<proteinExistence type="predicted"/>
<dbReference type="HOGENOM" id="CLU_070121_0_0_1"/>
<reference evidence="1 2" key="1">
    <citation type="submission" date="2014-04" db="EMBL/GenBank/DDBJ databases">
        <authorList>
            <consortium name="DOE Joint Genome Institute"/>
            <person name="Kuo A."/>
            <person name="Kohler A."/>
            <person name="Nagy L.G."/>
            <person name="Floudas D."/>
            <person name="Copeland A."/>
            <person name="Barry K.W."/>
            <person name="Cichocki N."/>
            <person name="Veneault-Fourrey C."/>
            <person name="LaButti K."/>
            <person name="Lindquist E.A."/>
            <person name="Lipzen A."/>
            <person name="Lundell T."/>
            <person name="Morin E."/>
            <person name="Murat C."/>
            <person name="Sun H."/>
            <person name="Tunlid A."/>
            <person name="Henrissat B."/>
            <person name="Grigoriev I.V."/>
            <person name="Hibbett D.S."/>
            <person name="Martin F."/>
            <person name="Nordberg H.P."/>
            <person name="Cantor M.N."/>
            <person name="Hua S.X."/>
        </authorList>
    </citation>
    <scope>NUCLEOTIDE SEQUENCE [LARGE SCALE GENOMIC DNA]</scope>
    <source>
        <strain evidence="1 2">LaAM-08-1</strain>
    </source>
</reference>
<dbReference type="OrthoDB" id="5592486at2759"/>
<dbReference type="InterPro" id="IPR029058">
    <property type="entry name" value="AB_hydrolase_fold"/>
</dbReference>
<evidence type="ECO:0008006" key="3">
    <source>
        <dbReference type="Google" id="ProtNLM"/>
    </source>
</evidence>
<protein>
    <recommendedName>
        <fullName evidence="3">GPI inositol-deacylase</fullName>
    </recommendedName>
</protein>
<reference evidence="2" key="2">
    <citation type="submission" date="2015-01" db="EMBL/GenBank/DDBJ databases">
        <title>Evolutionary Origins and Diversification of the Mycorrhizal Mutualists.</title>
        <authorList>
            <consortium name="DOE Joint Genome Institute"/>
            <consortium name="Mycorrhizal Genomics Consortium"/>
            <person name="Kohler A."/>
            <person name="Kuo A."/>
            <person name="Nagy L.G."/>
            <person name="Floudas D."/>
            <person name="Copeland A."/>
            <person name="Barry K.W."/>
            <person name="Cichocki N."/>
            <person name="Veneault-Fourrey C."/>
            <person name="LaButti K."/>
            <person name="Lindquist E.A."/>
            <person name="Lipzen A."/>
            <person name="Lundell T."/>
            <person name="Morin E."/>
            <person name="Murat C."/>
            <person name="Riley R."/>
            <person name="Ohm R."/>
            <person name="Sun H."/>
            <person name="Tunlid A."/>
            <person name="Henrissat B."/>
            <person name="Grigoriev I.V."/>
            <person name="Hibbett D.S."/>
            <person name="Martin F."/>
        </authorList>
    </citation>
    <scope>NUCLEOTIDE SEQUENCE [LARGE SCALE GENOMIC DNA]</scope>
    <source>
        <strain evidence="2">LaAM-08-1</strain>
    </source>
</reference>
<name>A0A0C9WUN5_9AGAR</name>
<evidence type="ECO:0000313" key="2">
    <source>
        <dbReference type="Proteomes" id="UP000054477"/>
    </source>
</evidence>